<reference evidence="2 3" key="1">
    <citation type="submission" date="2019-08" db="EMBL/GenBank/DDBJ databases">
        <authorList>
            <person name="Dhanesh K."/>
            <person name="Kumar G."/>
            <person name="Sasikala C."/>
            <person name="Venkata Ramana C."/>
        </authorList>
    </citation>
    <scope>NUCLEOTIDE SEQUENCE [LARGE SCALE GENOMIC DNA]</scope>
    <source>
        <strain evidence="2 3">JC645</strain>
    </source>
</reference>
<accession>A0A5M6CVA6</accession>
<evidence type="ECO:0000313" key="3">
    <source>
        <dbReference type="Proteomes" id="UP000324479"/>
    </source>
</evidence>
<dbReference type="Proteomes" id="UP000324479">
    <property type="component" value="Unassembled WGS sequence"/>
</dbReference>
<dbReference type="AlphaFoldDB" id="A0A5M6CVA6"/>
<name>A0A5M6CVA6_9BACT</name>
<keyword evidence="1" id="KW-0732">Signal</keyword>
<keyword evidence="3" id="KW-1185">Reference proteome</keyword>
<sequence length="421" mass="45263">MITKSITYLLCLFALSKSPLLAMQVPESTQLTEDASSSPELLPNDIFRSTVDEPTFEELLEQNTDSSAPAVVSTQGIDLASEATPYAFQQYPTGLSGYELSIQQEDLAFSLDPSLYDAEINWLLLRPSMSSADLSISVPTGTGGTESFLGSTDDLIDTYTSAFSVLVFTQIADNGSSVSVSGYRLDVEADAQRSFTTQTIPATLNVDYDLSIAAIKGVEYLFPLHKCFESASSSLLQNSTRLSPAHKLNFGLGVTWASVDQTYTSTLTSGSNTAMLTSKQEFEGLGLTTSLYYQLDEFEHGPLSLQPFASARGSLLTGTNRRESTFTSDPATGNPPNSVAPINVVDNREQNIPFVDFEVGSVLYATALRDDVKTDLKIRLAAVGQVWGGVGLISAADTGPSPYRDNNLFLYGIALSVEVAN</sequence>
<evidence type="ECO:0000313" key="2">
    <source>
        <dbReference type="EMBL" id="KAA5538876.1"/>
    </source>
</evidence>
<feature type="signal peptide" evidence="1">
    <location>
        <begin position="1"/>
        <end position="22"/>
    </location>
</feature>
<protein>
    <submittedName>
        <fullName evidence="2">Uncharacterized protein</fullName>
    </submittedName>
</protein>
<dbReference type="RefSeq" id="WP_150079550.1">
    <property type="nucleotide sequence ID" value="NZ_VWOX01000024.1"/>
</dbReference>
<dbReference type="EMBL" id="VWOX01000024">
    <property type="protein sequence ID" value="KAA5538876.1"/>
    <property type="molecule type" value="Genomic_DNA"/>
</dbReference>
<comment type="caution">
    <text evidence="2">The sequence shown here is derived from an EMBL/GenBank/DDBJ whole genome shotgun (WGS) entry which is preliminary data.</text>
</comment>
<proteinExistence type="predicted"/>
<feature type="chain" id="PRO_5024294641" evidence="1">
    <location>
        <begin position="23"/>
        <end position="421"/>
    </location>
</feature>
<gene>
    <name evidence="2" type="ORF">FYK55_25910</name>
</gene>
<organism evidence="2 3">
    <name type="scientific">Roseiconus nitratireducens</name>
    <dbReference type="NCBI Taxonomy" id="2605748"/>
    <lineage>
        <taxon>Bacteria</taxon>
        <taxon>Pseudomonadati</taxon>
        <taxon>Planctomycetota</taxon>
        <taxon>Planctomycetia</taxon>
        <taxon>Pirellulales</taxon>
        <taxon>Pirellulaceae</taxon>
        <taxon>Roseiconus</taxon>
    </lineage>
</organism>
<evidence type="ECO:0000256" key="1">
    <source>
        <dbReference type="SAM" id="SignalP"/>
    </source>
</evidence>